<evidence type="ECO:0000313" key="3">
    <source>
        <dbReference type="Proteomes" id="UP001151760"/>
    </source>
</evidence>
<dbReference type="Proteomes" id="UP001151760">
    <property type="component" value="Unassembled WGS sequence"/>
</dbReference>
<accession>A0ABQ5C9X0</accession>
<protein>
    <submittedName>
        <fullName evidence="2">Uncharacterized protein</fullName>
    </submittedName>
</protein>
<feature type="compositionally biased region" description="Gly residues" evidence="1">
    <location>
        <begin position="86"/>
        <end position="96"/>
    </location>
</feature>
<feature type="compositionally biased region" description="Low complexity" evidence="1">
    <location>
        <begin position="68"/>
        <end position="77"/>
    </location>
</feature>
<sequence>MFRTMFPRRDISHSSTLLLNNDPLPYLRQQGDDHSALKYLFYRFVAYSKVAGISPPARCSTNGGRGARGQSRARNGSMGVGKREGGGSGRWVGSGCVGSDALEREREAEGG</sequence>
<reference evidence="2" key="2">
    <citation type="submission" date="2022-01" db="EMBL/GenBank/DDBJ databases">
        <authorList>
            <person name="Yamashiro T."/>
            <person name="Shiraishi A."/>
            <person name="Satake H."/>
            <person name="Nakayama K."/>
        </authorList>
    </citation>
    <scope>NUCLEOTIDE SEQUENCE</scope>
</reference>
<comment type="caution">
    <text evidence="2">The sequence shown here is derived from an EMBL/GenBank/DDBJ whole genome shotgun (WGS) entry which is preliminary data.</text>
</comment>
<proteinExistence type="predicted"/>
<reference evidence="2" key="1">
    <citation type="journal article" date="2022" name="Int. J. Mol. Sci.">
        <title>Draft Genome of Tanacetum Coccineum: Genomic Comparison of Closely Related Tanacetum-Family Plants.</title>
        <authorList>
            <person name="Yamashiro T."/>
            <person name="Shiraishi A."/>
            <person name="Nakayama K."/>
            <person name="Satake H."/>
        </authorList>
    </citation>
    <scope>NUCLEOTIDE SEQUENCE</scope>
</reference>
<name>A0ABQ5C9X0_9ASTR</name>
<feature type="compositionally biased region" description="Basic and acidic residues" evidence="1">
    <location>
        <begin position="101"/>
        <end position="111"/>
    </location>
</feature>
<evidence type="ECO:0000256" key="1">
    <source>
        <dbReference type="SAM" id="MobiDB-lite"/>
    </source>
</evidence>
<gene>
    <name evidence="2" type="ORF">Tco_0893360</name>
</gene>
<evidence type="ECO:0000313" key="2">
    <source>
        <dbReference type="EMBL" id="GJT23423.1"/>
    </source>
</evidence>
<organism evidence="2 3">
    <name type="scientific">Tanacetum coccineum</name>
    <dbReference type="NCBI Taxonomy" id="301880"/>
    <lineage>
        <taxon>Eukaryota</taxon>
        <taxon>Viridiplantae</taxon>
        <taxon>Streptophyta</taxon>
        <taxon>Embryophyta</taxon>
        <taxon>Tracheophyta</taxon>
        <taxon>Spermatophyta</taxon>
        <taxon>Magnoliopsida</taxon>
        <taxon>eudicotyledons</taxon>
        <taxon>Gunneridae</taxon>
        <taxon>Pentapetalae</taxon>
        <taxon>asterids</taxon>
        <taxon>campanulids</taxon>
        <taxon>Asterales</taxon>
        <taxon>Asteraceae</taxon>
        <taxon>Asteroideae</taxon>
        <taxon>Anthemideae</taxon>
        <taxon>Anthemidinae</taxon>
        <taxon>Tanacetum</taxon>
    </lineage>
</organism>
<feature type="region of interest" description="Disordered" evidence="1">
    <location>
        <begin position="56"/>
        <end position="111"/>
    </location>
</feature>
<keyword evidence="3" id="KW-1185">Reference proteome</keyword>
<dbReference type="EMBL" id="BQNB010014054">
    <property type="protein sequence ID" value="GJT23423.1"/>
    <property type="molecule type" value="Genomic_DNA"/>
</dbReference>